<proteinExistence type="predicted"/>
<evidence type="ECO:0000313" key="1">
    <source>
        <dbReference type="EMBL" id="RNB59497.1"/>
    </source>
</evidence>
<dbReference type="RefSeq" id="WP_122903664.1">
    <property type="nucleotide sequence ID" value="NZ_RHHS01000013.1"/>
</dbReference>
<keyword evidence="2" id="KW-1185">Reference proteome</keyword>
<protein>
    <submittedName>
        <fullName evidence="1">Uncharacterized protein</fullName>
    </submittedName>
</protein>
<dbReference type="AlphaFoldDB" id="A0A3M8B939"/>
<name>A0A3M8B939_9BACL</name>
<dbReference type="EMBL" id="RHHS01000013">
    <property type="protein sequence ID" value="RNB59497.1"/>
    <property type="molecule type" value="Genomic_DNA"/>
</dbReference>
<reference evidence="1 2" key="1">
    <citation type="submission" date="2018-10" db="EMBL/GenBank/DDBJ databases">
        <title>Phylogenomics of Brevibacillus.</title>
        <authorList>
            <person name="Dunlap C."/>
        </authorList>
    </citation>
    <scope>NUCLEOTIDE SEQUENCE [LARGE SCALE GENOMIC DNA]</scope>
    <source>
        <strain evidence="1 2">DSM 100115</strain>
    </source>
</reference>
<comment type="caution">
    <text evidence="1">The sequence shown here is derived from an EMBL/GenBank/DDBJ whole genome shotgun (WGS) entry which is preliminary data.</text>
</comment>
<dbReference type="Proteomes" id="UP000268829">
    <property type="component" value="Unassembled WGS sequence"/>
</dbReference>
<evidence type="ECO:0000313" key="2">
    <source>
        <dbReference type="Proteomes" id="UP000268829"/>
    </source>
</evidence>
<accession>A0A3M8B939</accession>
<sequence>MKVTREMAKELLNKYEVFKLDAGVNEIMVENKNDCLYLTIQWKIGNNRTENKYVTEDDVIDWLHRNYELIQVS</sequence>
<organism evidence="1 2">
    <name type="scientific">Brevibacillus gelatini</name>
    <dbReference type="NCBI Taxonomy" id="1655277"/>
    <lineage>
        <taxon>Bacteria</taxon>
        <taxon>Bacillati</taxon>
        <taxon>Bacillota</taxon>
        <taxon>Bacilli</taxon>
        <taxon>Bacillales</taxon>
        <taxon>Paenibacillaceae</taxon>
        <taxon>Brevibacillus</taxon>
    </lineage>
</organism>
<gene>
    <name evidence="1" type="ORF">EDM57_04985</name>
</gene>